<dbReference type="SMART" id="SM00249">
    <property type="entry name" value="PHD"/>
    <property type="match status" value="1"/>
</dbReference>
<dbReference type="Gene3D" id="3.30.40.10">
    <property type="entry name" value="Zinc/RING finger domain, C3HC4 (zinc finger)"/>
    <property type="match status" value="2"/>
</dbReference>
<dbReference type="GO" id="GO:0008270">
    <property type="term" value="F:zinc ion binding"/>
    <property type="evidence" value="ECO:0007669"/>
    <property type="project" value="UniProtKB-KW"/>
</dbReference>
<proteinExistence type="predicted"/>
<dbReference type="PROSITE" id="PS51805">
    <property type="entry name" value="EPHD"/>
    <property type="match status" value="1"/>
</dbReference>
<dbReference type="AlphaFoldDB" id="A0A3P8F1V7"/>
<dbReference type="GO" id="GO:0006357">
    <property type="term" value="P:regulation of transcription by RNA polymerase II"/>
    <property type="evidence" value="ECO:0007669"/>
    <property type="project" value="TreeGrafter"/>
</dbReference>
<name>A0A3P8F1V7_9TREM</name>
<protein>
    <recommendedName>
        <fullName evidence="4">PHD-type domain-containing protein</fullName>
    </recommendedName>
</protein>
<dbReference type="InterPro" id="IPR034732">
    <property type="entry name" value="EPHD"/>
</dbReference>
<dbReference type="InterPro" id="IPR001965">
    <property type="entry name" value="Znf_PHD"/>
</dbReference>
<feature type="domain" description="PHD-type" evidence="4">
    <location>
        <begin position="12"/>
        <end position="185"/>
    </location>
</feature>
<accession>A0A3P8F1V7</accession>
<dbReference type="Pfam" id="PF13832">
    <property type="entry name" value="zf-HC5HC2H_2"/>
    <property type="match status" value="2"/>
</dbReference>
<sequence length="264" mass="29730">MCRKCLHSPSEPVSCVLCPNRGGAFKKTTDDRWAHVICGLWVPEVMFANLTFLEPLEGIDRIATARQALTWNPEGKQKRGRPKNTLRRELEADMKMMNSHRKGSPRTDSDGECWWVAYAPPQGITGCFICKQRNVGACIQCHKSSCYRAFHVTCAQHAGLYMKIEHTDDPGDLGIRKSAFCDQHCPPDHFSSSNKGMYAHSDSDGPQSPERAARIHLRKARKILAERRNSKPSVCVPIVSKAKLDVSCWSKYFSKKCVLIIIIK</sequence>
<dbReference type="PANTHER" id="PTHR13793">
    <property type="entry name" value="PHD FINGER PROTEINS"/>
    <property type="match status" value="1"/>
</dbReference>
<dbReference type="Proteomes" id="UP000269396">
    <property type="component" value="Unassembled WGS sequence"/>
</dbReference>
<dbReference type="InterPro" id="IPR013083">
    <property type="entry name" value="Znf_RING/FYVE/PHD"/>
</dbReference>
<keyword evidence="2" id="KW-0863">Zinc-finger</keyword>
<evidence type="ECO:0000256" key="2">
    <source>
        <dbReference type="ARBA" id="ARBA00022771"/>
    </source>
</evidence>
<evidence type="ECO:0000313" key="5">
    <source>
        <dbReference type="EMBL" id="VDP70147.1"/>
    </source>
</evidence>
<evidence type="ECO:0000313" key="6">
    <source>
        <dbReference type="Proteomes" id="UP000269396"/>
    </source>
</evidence>
<keyword evidence="1" id="KW-0479">Metal-binding</keyword>
<dbReference type="PANTHER" id="PTHR13793:SF107">
    <property type="entry name" value="BROMODOMAIN-CONTAINING PROTEIN HOMOLOG"/>
    <property type="match status" value="1"/>
</dbReference>
<evidence type="ECO:0000256" key="1">
    <source>
        <dbReference type="ARBA" id="ARBA00022723"/>
    </source>
</evidence>
<keyword evidence="6" id="KW-1185">Reference proteome</keyword>
<dbReference type="EMBL" id="UZAL01036612">
    <property type="protein sequence ID" value="VDP70147.1"/>
    <property type="molecule type" value="Genomic_DNA"/>
</dbReference>
<reference evidence="5 6" key="1">
    <citation type="submission" date="2018-11" db="EMBL/GenBank/DDBJ databases">
        <authorList>
            <consortium name="Pathogen Informatics"/>
        </authorList>
    </citation>
    <scope>NUCLEOTIDE SEQUENCE [LARGE SCALE GENOMIC DNA]</scope>
    <source>
        <strain>Denwood</strain>
        <strain evidence="6">Zambia</strain>
    </source>
</reference>
<evidence type="ECO:0000256" key="3">
    <source>
        <dbReference type="ARBA" id="ARBA00022833"/>
    </source>
</evidence>
<evidence type="ECO:0000259" key="4">
    <source>
        <dbReference type="PROSITE" id="PS51805"/>
    </source>
</evidence>
<keyword evidence="3" id="KW-0862">Zinc</keyword>
<gene>
    <name evidence="5" type="ORF">SMTD_LOCUS16013</name>
</gene>
<organism evidence="5 6">
    <name type="scientific">Schistosoma mattheei</name>
    <dbReference type="NCBI Taxonomy" id="31246"/>
    <lineage>
        <taxon>Eukaryota</taxon>
        <taxon>Metazoa</taxon>
        <taxon>Spiralia</taxon>
        <taxon>Lophotrochozoa</taxon>
        <taxon>Platyhelminthes</taxon>
        <taxon>Trematoda</taxon>
        <taxon>Digenea</taxon>
        <taxon>Strigeidida</taxon>
        <taxon>Schistosomatoidea</taxon>
        <taxon>Schistosomatidae</taxon>
        <taxon>Schistosoma</taxon>
    </lineage>
</organism>
<dbReference type="InterPro" id="IPR050701">
    <property type="entry name" value="Histone_Mod_Regulator"/>
</dbReference>